<dbReference type="OrthoDB" id="668782at2"/>
<feature type="domain" description="YCII-related" evidence="2">
    <location>
        <begin position="33"/>
        <end position="97"/>
    </location>
</feature>
<evidence type="ECO:0000259" key="2">
    <source>
        <dbReference type="Pfam" id="PF03795"/>
    </source>
</evidence>
<evidence type="ECO:0000313" key="3">
    <source>
        <dbReference type="EMBL" id="ROO84293.1"/>
    </source>
</evidence>
<accession>A0A3N1CSL7</accession>
<dbReference type="Proteomes" id="UP000272400">
    <property type="component" value="Unassembled WGS sequence"/>
</dbReference>
<name>A0A3N1CSL7_9ACTN</name>
<evidence type="ECO:0000256" key="1">
    <source>
        <dbReference type="ARBA" id="ARBA00007689"/>
    </source>
</evidence>
<comment type="caution">
    <text evidence="3">The sequence shown here is derived from an EMBL/GenBank/DDBJ whole genome shotgun (WGS) entry which is preliminary data.</text>
</comment>
<comment type="similarity">
    <text evidence="1">Belongs to the YciI family.</text>
</comment>
<dbReference type="Pfam" id="PF03795">
    <property type="entry name" value="YCII"/>
    <property type="match status" value="1"/>
</dbReference>
<dbReference type="AlphaFoldDB" id="A0A3N1CSL7"/>
<dbReference type="PANTHER" id="PTHR35174:SF1">
    <property type="entry name" value="BLL0086 PROTEIN"/>
    <property type="match status" value="1"/>
</dbReference>
<dbReference type="EMBL" id="RJKE01000001">
    <property type="protein sequence ID" value="ROO84293.1"/>
    <property type="molecule type" value="Genomic_DNA"/>
</dbReference>
<protein>
    <recommendedName>
        <fullName evidence="2">YCII-related domain-containing protein</fullName>
    </recommendedName>
</protein>
<gene>
    <name evidence="3" type="ORF">EDD29_1813</name>
</gene>
<dbReference type="Gene3D" id="3.30.70.1060">
    <property type="entry name" value="Dimeric alpha+beta barrel"/>
    <property type="match status" value="1"/>
</dbReference>
<organism evidence="3 4">
    <name type="scientific">Actinocorallia herbida</name>
    <dbReference type="NCBI Taxonomy" id="58109"/>
    <lineage>
        <taxon>Bacteria</taxon>
        <taxon>Bacillati</taxon>
        <taxon>Actinomycetota</taxon>
        <taxon>Actinomycetes</taxon>
        <taxon>Streptosporangiales</taxon>
        <taxon>Thermomonosporaceae</taxon>
        <taxon>Actinocorallia</taxon>
    </lineage>
</organism>
<reference evidence="3 4" key="1">
    <citation type="submission" date="2018-11" db="EMBL/GenBank/DDBJ databases">
        <title>Sequencing the genomes of 1000 actinobacteria strains.</title>
        <authorList>
            <person name="Klenk H.-P."/>
        </authorList>
    </citation>
    <scope>NUCLEOTIDE SEQUENCE [LARGE SCALE GENOMIC DNA]</scope>
    <source>
        <strain evidence="3 4">DSM 44254</strain>
    </source>
</reference>
<evidence type="ECO:0000313" key="4">
    <source>
        <dbReference type="Proteomes" id="UP000272400"/>
    </source>
</evidence>
<dbReference type="SUPFAM" id="SSF54909">
    <property type="entry name" value="Dimeric alpha+beta barrel"/>
    <property type="match status" value="1"/>
</dbReference>
<dbReference type="RefSeq" id="WP_123663930.1">
    <property type="nucleotide sequence ID" value="NZ_RJKE01000001.1"/>
</dbReference>
<proteinExistence type="inferred from homology"/>
<dbReference type="InterPro" id="IPR011008">
    <property type="entry name" value="Dimeric_a/b-barrel"/>
</dbReference>
<dbReference type="PANTHER" id="PTHR35174">
    <property type="entry name" value="BLL7171 PROTEIN-RELATED"/>
    <property type="match status" value="1"/>
</dbReference>
<sequence>MSRFLALVEVDERALDGLEPDPGFEERMAKVMGEMSGAGVLTDTAGLTGTERGVRLRWSGGAVQAAEGPFTETAEVVGGYLMLDAKDRAEAVAWIERFLAAHPRDWSFSVQIREIEDFPEP</sequence>
<dbReference type="InterPro" id="IPR005545">
    <property type="entry name" value="YCII"/>
</dbReference>
<keyword evidence="4" id="KW-1185">Reference proteome</keyword>